<dbReference type="EMBL" id="KN880731">
    <property type="protein sequence ID" value="KIY62980.1"/>
    <property type="molecule type" value="Genomic_DNA"/>
</dbReference>
<evidence type="ECO:0000313" key="8">
    <source>
        <dbReference type="Proteomes" id="UP000054007"/>
    </source>
</evidence>
<dbReference type="PANTHER" id="PTHR19134">
    <property type="entry name" value="RECEPTOR-TYPE TYROSINE-PROTEIN PHOSPHATASE"/>
    <property type="match status" value="1"/>
</dbReference>
<dbReference type="GO" id="GO:0004725">
    <property type="term" value="F:protein tyrosine phosphatase activity"/>
    <property type="evidence" value="ECO:0007669"/>
    <property type="project" value="UniProtKB-EC"/>
</dbReference>
<dbReference type="EC" id="3.1.3.48" evidence="2"/>
<feature type="compositionally biased region" description="Polar residues" evidence="3">
    <location>
        <begin position="903"/>
        <end position="928"/>
    </location>
</feature>
<dbReference type="InterPro" id="IPR003595">
    <property type="entry name" value="Tyr_Pase_cat"/>
</dbReference>
<dbReference type="Pfam" id="PF00102">
    <property type="entry name" value="Y_phosphatase"/>
    <property type="match status" value="1"/>
</dbReference>
<feature type="region of interest" description="Disordered" evidence="3">
    <location>
        <begin position="1116"/>
        <end position="1198"/>
    </location>
</feature>
<feature type="compositionally biased region" description="Basic and acidic residues" evidence="3">
    <location>
        <begin position="1154"/>
        <end position="1172"/>
    </location>
</feature>
<feature type="compositionally biased region" description="Basic residues" evidence="3">
    <location>
        <begin position="1143"/>
        <end position="1153"/>
    </location>
</feature>
<feature type="compositionally biased region" description="Low complexity" evidence="3">
    <location>
        <begin position="943"/>
        <end position="956"/>
    </location>
</feature>
<dbReference type="InterPro" id="IPR029021">
    <property type="entry name" value="Prot-tyrosine_phosphatase-like"/>
</dbReference>
<dbReference type="Proteomes" id="UP000054007">
    <property type="component" value="Unassembled WGS sequence"/>
</dbReference>
<feature type="compositionally biased region" description="Low complexity" evidence="3">
    <location>
        <begin position="811"/>
        <end position="820"/>
    </location>
</feature>
<dbReference type="SUPFAM" id="SSF52799">
    <property type="entry name" value="(Phosphotyrosine protein) phosphatases II"/>
    <property type="match status" value="1"/>
</dbReference>
<gene>
    <name evidence="7" type="ORF">CYLTODRAFT_426494</name>
</gene>
<dbReference type="PROSITE" id="PS50055">
    <property type="entry name" value="TYR_PHOSPHATASE_PTP"/>
    <property type="match status" value="1"/>
</dbReference>
<name>A0A0D7AYB7_9AGAR</name>
<feature type="region of interest" description="Disordered" evidence="3">
    <location>
        <begin position="745"/>
        <end position="982"/>
    </location>
</feature>
<dbReference type="SMART" id="SM00404">
    <property type="entry name" value="PTPc_motif"/>
    <property type="match status" value="1"/>
</dbReference>
<feature type="compositionally biased region" description="Polar residues" evidence="3">
    <location>
        <begin position="794"/>
        <end position="804"/>
    </location>
</feature>
<dbReference type="SMART" id="SM00194">
    <property type="entry name" value="PTPc"/>
    <property type="match status" value="1"/>
</dbReference>
<feature type="compositionally biased region" description="Low complexity" evidence="3">
    <location>
        <begin position="1058"/>
        <end position="1089"/>
    </location>
</feature>
<feature type="compositionally biased region" description="Low complexity" evidence="3">
    <location>
        <begin position="849"/>
        <end position="858"/>
    </location>
</feature>
<feature type="region of interest" description="Disordered" evidence="3">
    <location>
        <begin position="385"/>
        <end position="405"/>
    </location>
</feature>
<dbReference type="STRING" id="1314674.A0A0D7AYB7"/>
<protein>
    <recommendedName>
        <fullName evidence="2">protein-tyrosine-phosphatase</fullName>
        <ecNumber evidence="2">3.1.3.48</ecNumber>
    </recommendedName>
</protein>
<proteinExistence type="inferred from homology"/>
<dbReference type="Gene3D" id="3.90.190.10">
    <property type="entry name" value="Protein tyrosine phosphatase superfamily"/>
    <property type="match status" value="2"/>
</dbReference>
<dbReference type="InterPro" id="IPR016130">
    <property type="entry name" value="Tyr_Pase_AS"/>
</dbReference>
<evidence type="ECO:0000256" key="3">
    <source>
        <dbReference type="SAM" id="MobiDB-lite"/>
    </source>
</evidence>
<dbReference type="Pfam" id="PF00581">
    <property type="entry name" value="Rhodanese"/>
    <property type="match status" value="1"/>
</dbReference>
<evidence type="ECO:0000259" key="6">
    <source>
        <dbReference type="PROSITE" id="PS50206"/>
    </source>
</evidence>
<dbReference type="InterPro" id="IPR000242">
    <property type="entry name" value="PTP_cat"/>
</dbReference>
<dbReference type="PROSITE" id="PS00383">
    <property type="entry name" value="TYR_PHOSPHATASE_1"/>
    <property type="match status" value="1"/>
</dbReference>
<feature type="region of interest" description="Disordered" evidence="3">
    <location>
        <begin position="691"/>
        <end position="723"/>
    </location>
</feature>
<dbReference type="InterPro" id="IPR000387">
    <property type="entry name" value="Tyr_Pase_dom"/>
</dbReference>
<dbReference type="SMART" id="SM00450">
    <property type="entry name" value="RHOD"/>
    <property type="match status" value="1"/>
</dbReference>
<feature type="region of interest" description="Disordered" evidence="3">
    <location>
        <begin position="330"/>
        <end position="357"/>
    </location>
</feature>
<evidence type="ECO:0000256" key="2">
    <source>
        <dbReference type="ARBA" id="ARBA00013064"/>
    </source>
</evidence>
<feature type="compositionally biased region" description="Polar residues" evidence="3">
    <location>
        <begin position="773"/>
        <end position="783"/>
    </location>
</feature>
<sequence>MDFFSAAQGSTSIGQTELNSFADAINTRFDSFTARLPASPLPKAPPVKTAMKLPTAAPASPDQFQSMSAGELDGLIRTPSVLFIDVRPHAAFTTARLPGALSLSVPSTLLKRPMFSLERLAAMLSSQPSRARFLQWDQAAQIVVYDADSSALAPSSNILGLLRKFVQERPDYPGKLYWLRGGFQSVWRDRRDLVDATSLSPDGTVQAAPTLQASRLPSSAFRAPKRSSPAPGSLRSSMSFSNPYQAANPFFDAVRQNIELSHGITERIPLRLPDRVKGRIDDLPFSWLRDIARRSASSHDVDIEESMEALAMQFYRIELAEQRRLMGVMEHHSRESQMSSESSDNTHAPNVKPFPFSITAGVEKGTKNRYRHIWPFEHARVRLHNDRPASPAPRPNPSPESHTPALFPFPTITRPLELTIPPSLMGASSQTAAPFATSVPLVRPTANPPSPDRRSADDDYVNASFVQPICTRRRYIATQGPLEATFNDFWTLVWQQNVHVIVMLTREIEGSSIKCHRYWKEGNYGPLRLKLESIVGEEDPGDMLDRTGGGFFNMDSGPPRKIDTLVKRTFILTHSEYPKSTPRRITHFQYLGWPDMNVPDDARGLLSLMDEVTKTIEVSQGTERSPSPGPIDVRTLSELDRDTGVARRQLHATQPLLLHCSAGVGRTGGFIAIDAVLDAVRQELRKSLRDVPRELTPTSSPKDSDGDIVMDDTGRPAISMPPNREGAVLHIPVVEANLPVEPSRPSIQDWIRSQPDDKTEANGRYPGLDARRSSVQASTQEWVSAQAVEPDSMTGVQSTSPSSSRADHTSTDTADPSSSEDSSEDSSFGFNRRMPKLSLPNPPVHSGYSSSLTTNSSNDVAAGGKAARQTRFSLDSPHGPKDVFARRGSAPPARPTLSGDPSFKTSPPTSKVTAGPSIPSSATGSSRFVSPPPASIAVSEIQATTPAAPRPAATTPQDQNTDHVVDNSPGDLENTNIDYKDPRAMHKDLSPPLLSSYQNPLCEVVQDMREQRMSLCQSLRQYVFVHSAVIEGALQIVDEERKRAGMPSGEVGGGGVEHGVNLPSKISDNASKGSSSSGSHHESSSQSRSFGTGEAAKGTSDAMSVTVLAPALTISEPSSSLSGKRRASPTELPQENAKGEKRLNKRPSMKRKSRSNDAEGDARLSMGEDNKRLRSPPRSKSRERYGNTLAEPFFDMDH</sequence>
<organism evidence="7 8">
    <name type="scientific">Cylindrobasidium torrendii FP15055 ss-10</name>
    <dbReference type="NCBI Taxonomy" id="1314674"/>
    <lineage>
        <taxon>Eukaryota</taxon>
        <taxon>Fungi</taxon>
        <taxon>Dikarya</taxon>
        <taxon>Basidiomycota</taxon>
        <taxon>Agaricomycotina</taxon>
        <taxon>Agaricomycetes</taxon>
        <taxon>Agaricomycetidae</taxon>
        <taxon>Agaricales</taxon>
        <taxon>Marasmiineae</taxon>
        <taxon>Physalacriaceae</taxon>
        <taxon>Cylindrobasidium</taxon>
    </lineage>
</organism>
<dbReference type="OrthoDB" id="6058203at2759"/>
<accession>A0A0D7AYB7</accession>
<dbReference type="PROSITE" id="PS50056">
    <property type="entry name" value="TYR_PHOSPHATASE_2"/>
    <property type="match status" value="1"/>
</dbReference>
<dbReference type="Gene3D" id="3.40.250.10">
    <property type="entry name" value="Rhodanese-like domain"/>
    <property type="match status" value="1"/>
</dbReference>
<dbReference type="InterPro" id="IPR001763">
    <property type="entry name" value="Rhodanese-like_dom"/>
</dbReference>
<dbReference type="InterPro" id="IPR036873">
    <property type="entry name" value="Rhodanese-like_dom_sf"/>
</dbReference>
<dbReference type="SUPFAM" id="SSF52821">
    <property type="entry name" value="Rhodanese/Cell cycle control phosphatase"/>
    <property type="match status" value="1"/>
</dbReference>
<evidence type="ECO:0000256" key="1">
    <source>
        <dbReference type="ARBA" id="ARBA00009649"/>
    </source>
</evidence>
<dbReference type="PRINTS" id="PR00700">
    <property type="entry name" value="PRTYPHPHTASE"/>
</dbReference>
<dbReference type="PANTHER" id="PTHR19134:SF561">
    <property type="entry name" value="PROTEIN TYROSINE PHOSPHATASE 36E, ISOFORM A"/>
    <property type="match status" value="1"/>
</dbReference>
<feature type="region of interest" description="Disordered" evidence="3">
    <location>
        <begin position="1044"/>
        <end position="1098"/>
    </location>
</feature>
<dbReference type="InterPro" id="IPR050348">
    <property type="entry name" value="Protein-Tyr_Phosphatase"/>
</dbReference>
<feature type="domain" description="Tyrosine-protein phosphatase" evidence="4">
    <location>
        <begin position="367"/>
        <end position="691"/>
    </location>
</feature>
<evidence type="ECO:0000313" key="7">
    <source>
        <dbReference type="EMBL" id="KIY62980.1"/>
    </source>
</evidence>
<feature type="domain" description="Tyrosine specific protein phosphatases" evidence="5">
    <location>
        <begin position="633"/>
        <end position="695"/>
    </location>
</feature>
<comment type="similarity">
    <text evidence="1">Belongs to the protein-tyrosine phosphatase family. Non-receptor class subfamily.</text>
</comment>
<keyword evidence="8" id="KW-1185">Reference proteome</keyword>
<reference evidence="7 8" key="1">
    <citation type="journal article" date="2015" name="Fungal Genet. Biol.">
        <title>Evolution of novel wood decay mechanisms in Agaricales revealed by the genome sequences of Fistulina hepatica and Cylindrobasidium torrendii.</title>
        <authorList>
            <person name="Floudas D."/>
            <person name="Held B.W."/>
            <person name="Riley R."/>
            <person name="Nagy L.G."/>
            <person name="Koehler G."/>
            <person name="Ransdell A.S."/>
            <person name="Younus H."/>
            <person name="Chow J."/>
            <person name="Chiniquy J."/>
            <person name="Lipzen A."/>
            <person name="Tritt A."/>
            <person name="Sun H."/>
            <person name="Haridas S."/>
            <person name="LaButti K."/>
            <person name="Ohm R.A."/>
            <person name="Kues U."/>
            <person name="Blanchette R.A."/>
            <person name="Grigoriev I.V."/>
            <person name="Minto R.E."/>
            <person name="Hibbett D.S."/>
        </authorList>
    </citation>
    <scope>NUCLEOTIDE SEQUENCE [LARGE SCALE GENOMIC DNA]</scope>
    <source>
        <strain evidence="7 8">FP15055 ss-10</strain>
    </source>
</reference>
<evidence type="ECO:0000259" key="4">
    <source>
        <dbReference type="PROSITE" id="PS50055"/>
    </source>
</evidence>
<feature type="domain" description="Rhodanese" evidence="6">
    <location>
        <begin position="77"/>
        <end position="195"/>
    </location>
</feature>
<feature type="region of interest" description="Disordered" evidence="3">
    <location>
        <begin position="216"/>
        <end position="237"/>
    </location>
</feature>
<evidence type="ECO:0000259" key="5">
    <source>
        <dbReference type="PROSITE" id="PS50056"/>
    </source>
</evidence>
<dbReference type="PROSITE" id="PS50206">
    <property type="entry name" value="RHODANESE_3"/>
    <property type="match status" value="1"/>
</dbReference>
<dbReference type="AlphaFoldDB" id="A0A0D7AYB7"/>